<dbReference type="GO" id="GO:0016787">
    <property type="term" value="F:hydrolase activity"/>
    <property type="evidence" value="ECO:0007669"/>
    <property type="project" value="UniProtKB-KW"/>
</dbReference>
<dbReference type="EMBL" id="FJVC01000242">
    <property type="protein sequence ID" value="CZT46305.1"/>
    <property type="molecule type" value="Genomic_DNA"/>
</dbReference>
<organism evidence="2 3">
    <name type="scientific">Rhynchosporium secalis</name>
    <name type="common">Barley scald fungus</name>
    <dbReference type="NCBI Taxonomy" id="38038"/>
    <lineage>
        <taxon>Eukaryota</taxon>
        <taxon>Fungi</taxon>
        <taxon>Dikarya</taxon>
        <taxon>Ascomycota</taxon>
        <taxon>Pezizomycotina</taxon>
        <taxon>Leotiomycetes</taxon>
        <taxon>Helotiales</taxon>
        <taxon>Ploettnerulaceae</taxon>
        <taxon>Rhynchosporium</taxon>
    </lineage>
</organism>
<protein>
    <submittedName>
        <fullName evidence="2">Related to lactonohydrolase</fullName>
    </submittedName>
</protein>
<keyword evidence="3" id="KW-1185">Reference proteome</keyword>
<dbReference type="PANTHER" id="PTHR47064:SF2">
    <property type="entry name" value="SMP-30_GLUCONOLACTONASE_LRE-LIKE REGION DOMAIN-CONTAINING PROTEIN-RELATED"/>
    <property type="match status" value="1"/>
</dbReference>
<name>A0A1E1MC21_RHYSE</name>
<sequence>MKNVLIAPCWPSPEFKAFHKTLRRITPEALADIITFNNASTSSEIHFQVYDDAFLAILGQNPSFSLILSSANSSFPQFHEAAILASTTPPVLFVSSNQFNFTGIDSPDTNQKAVVISRITQDSISQNWTSEFITPTGSEIHLANGGTVSPDGSLIFCAQGDIANPGGLLRLNPTAPFETTNLINNYMGVPFNSLNDVVRTSDGALWFTDPQFGFLQKIWPAPQLPAQVYRWFPGTTDIRVVADGFAAPNGIAFSPDEKTAYITDTAQSPEAPTASKTIYAYDVTSGPGPLLANRRTFAMPSVGIPDGIKTDKAGNVYAGCGDGVNVCKSHNSKGSNPALFTARALIFDAPAKTSFKASSANILDGGNLQGKLLGKILVPGGAANFALGENGMVFMLNENKLFLATLAGNATNTGP</sequence>
<keyword evidence="2" id="KW-0378">Hydrolase</keyword>
<dbReference type="Pfam" id="PF08450">
    <property type="entry name" value="SGL"/>
    <property type="match status" value="1"/>
</dbReference>
<proteinExistence type="predicted"/>
<evidence type="ECO:0000313" key="2">
    <source>
        <dbReference type="EMBL" id="CZT46305.1"/>
    </source>
</evidence>
<dbReference type="InterPro" id="IPR013658">
    <property type="entry name" value="SGL"/>
</dbReference>
<feature type="domain" description="SMP-30/Gluconolactonase/LRE-like region" evidence="1">
    <location>
        <begin position="143"/>
        <end position="327"/>
    </location>
</feature>
<gene>
    <name evidence="2" type="ORF">RSE6_06715</name>
</gene>
<evidence type="ECO:0000259" key="1">
    <source>
        <dbReference type="Pfam" id="PF08450"/>
    </source>
</evidence>
<dbReference type="AlphaFoldDB" id="A0A1E1MC21"/>
<reference evidence="3" key="1">
    <citation type="submission" date="2016-03" db="EMBL/GenBank/DDBJ databases">
        <authorList>
            <person name="Guldener U."/>
        </authorList>
    </citation>
    <scope>NUCLEOTIDE SEQUENCE [LARGE SCALE GENOMIC DNA]</scope>
</reference>
<dbReference type="Gene3D" id="2.120.10.30">
    <property type="entry name" value="TolB, C-terminal domain"/>
    <property type="match status" value="1"/>
</dbReference>
<dbReference type="InterPro" id="IPR052988">
    <property type="entry name" value="Oryzine_lactonohydrolase"/>
</dbReference>
<evidence type="ECO:0000313" key="3">
    <source>
        <dbReference type="Proteomes" id="UP000177625"/>
    </source>
</evidence>
<dbReference type="PANTHER" id="PTHR47064">
    <property type="entry name" value="PUTATIVE (AFU_ORTHOLOGUE AFUA_1G08990)-RELATED"/>
    <property type="match status" value="1"/>
</dbReference>
<accession>A0A1E1MC21</accession>
<dbReference type="SUPFAM" id="SSF63829">
    <property type="entry name" value="Calcium-dependent phosphotriesterase"/>
    <property type="match status" value="1"/>
</dbReference>
<dbReference type="Proteomes" id="UP000177625">
    <property type="component" value="Unassembled WGS sequence"/>
</dbReference>
<dbReference type="InterPro" id="IPR011042">
    <property type="entry name" value="6-blade_b-propeller_TolB-like"/>
</dbReference>